<evidence type="ECO:0000256" key="3">
    <source>
        <dbReference type="ARBA" id="ARBA00022692"/>
    </source>
</evidence>
<dbReference type="GO" id="GO:0005886">
    <property type="term" value="C:plasma membrane"/>
    <property type="evidence" value="ECO:0007669"/>
    <property type="project" value="UniProtKB-SubCell"/>
</dbReference>
<dbReference type="PANTHER" id="PTHR30213:SF1">
    <property type="entry name" value="INNER MEMBRANE PROTEIN YHJD"/>
    <property type="match status" value="1"/>
</dbReference>
<protein>
    <submittedName>
        <fullName evidence="7">Membrane protein</fullName>
    </submittedName>
</protein>
<feature type="transmembrane region" description="Helical" evidence="6">
    <location>
        <begin position="108"/>
        <end position="129"/>
    </location>
</feature>
<evidence type="ECO:0000313" key="8">
    <source>
        <dbReference type="Proteomes" id="UP000028488"/>
    </source>
</evidence>
<feature type="transmembrane region" description="Helical" evidence="6">
    <location>
        <begin position="222"/>
        <end position="241"/>
    </location>
</feature>
<organism evidence="7 8">
    <name type="scientific">Rhodococcus opacus</name>
    <name type="common">Nocardia opaca</name>
    <dbReference type="NCBI Taxonomy" id="37919"/>
    <lineage>
        <taxon>Bacteria</taxon>
        <taxon>Bacillati</taxon>
        <taxon>Actinomycetota</taxon>
        <taxon>Actinomycetes</taxon>
        <taxon>Mycobacteriales</taxon>
        <taxon>Nocardiaceae</taxon>
        <taxon>Rhodococcus</taxon>
    </lineage>
</organism>
<feature type="transmembrane region" description="Helical" evidence="6">
    <location>
        <begin position="194"/>
        <end position="215"/>
    </location>
</feature>
<feature type="transmembrane region" description="Helical" evidence="6">
    <location>
        <begin position="278"/>
        <end position="297"/>
    </location>
</feature>
<keyword evidence="2" id="KW-1003">Cell membrane</keyword>
<dbReference type="NCBIfam" id="TIGR00765">
    <property type="entry name" value="yihY_not_rbn"/>
    <property type="match status" value="1"/>
</dbReference>
<evidence type="ECO:0000256" key="5">
    <source>
        <dbReference type="ARBA" id="ARBA00023136"/>
    </source>
</evidence>
<dbReference type="RefSeq" id="WP_037244891.1">
    <property type="nucleotide sequence ID" value="NZ_CP008947.1"/>
</dbReference>
<dbReference type="Proteomes" id="UP000028488">
    <property type="component" value="Chromosome"/>
</dbReference>
<dbReference type="AlphaFoldDB" id="A0A076EHS3"/>
<feature type="transmembrane region" description="Helical" evidence="6">
    <location>
        <begin position="247"/>
        <end position="271"/>
    </location>
</feature>
<feature type="transmembrane region" description="Helical" evidence="6">
    <location>
        <begin position="38"/>
        <end position="66"/>
    </location>
</feature>
<evidence type="ECO:0000256" key="6">
    <source>
        <dbReference type="SAM" id="Phobius"/>
    </source>
</evidence>
<feature type="transmembrane region" description="Helical" evidence="6">
    <location>
        <begin position="150"/>
        <end position="174"/>
    </location>
</feature>
<accession>A0A076EHS3</accession>
<evidence type="ECO:0000256" key="4">
    <source>
        <dbReference type="ARBA" id="ARBA00022989"/>
    </source>
</evidence>
<keyword evidence="4 6" id="KW-1133">Transmembrane helix</keyword>
<dbReference type="InterPro" id="IPR005274">
    <property type="entry name" value="IM_pro_YhjD"/>
</dbReference>
<evidence type="ECO:0000256" key="1">
    <source>
        <dbReference type="ARBA" id="ARBA00004651"/>
    </source>
</evidence>
<dbReference type="InterPro" id="IPR017039">
    <property type="entry name" value="Virul_fac_BrkB"/>
</dbReference>
<comment type="subcellular location">
    <subcellularLocation>
        <location evidence="1">Cell membrane</location>
        <topology evidence="1">Multi-pass membrane protein</topology>
    </subcellularLocation>
</comment>
<keyword evidence="5 6" id="KW-0472">Membrane</keyword>
<name>A0A076EHS3_RHOOP</name>
<dbReference type="NCBIfam" id="TIGR00766">
    <property type="entry name" value="inner membrane protein YhjD"/>
    <property type="match status" value="1"/>
</dbReference>
<evidence type="ECO:0000256" key="2">
    <source>
        <dbReference type="ARBA" id="ARBA00022475"/>
    </source>
</evidence>
<feature type="transmembrane region" description="Helical" evidence="6">
    <location>
        <begin position="317"/>
        <end position="338"/>
    </location>
</feature>
<reference evidence="7 8" key="1">
    <citation type="submission" date="2014-07" db="EMBL/GenBank/DDBJ databases">
        <title>Genome Sequence of Rhodococcus opacus Strain R7, a Biodegrader of Mono- and Polycyclic Aromatic Hydrocarbons.</title>
        <authorList>
            <person name="Di Gennaro P."/>
            <person name="Zampolli J."/>
            <person name="Presti I."/>
            <person name="Cappelletti M."/>
            <person name="D'Ursi P."/>
            <person name="Orro A."/>
            <person name="Mezzelani A."/>
            <person name="Milanesi L."/>
        </authorList>
    </citation>
    <scope>NUCLEOTIDE SEQUENCE [LARGE SCALE GENOMIC DNA]</scope>
    <source>
        <strain evidence="7 8">R7</strain>
    </source>
</reference>
<dbReference type="eggNOG" id="COG1295">
    <property type="taxonomic scope" value="Bacteria"/>
</dbReference>
<keyword evidence="3 6" id="KW-0812">Transmembrane</keyword>
<dbReference type="PANTHER" id="PTHR30213">
    <property type="entry name" value="INNER MEMBRANE PROTEIN YHJD"/>
    <property type="match status" value="1"/>
</dbReference>
<sequence length="343" mass="36108">MSTVADEPSFLDRQRAARPWFDHLMRAAQRYQQQKGDYYAAGITYFSVLALIPILMVAFAIAGFVLAGQPELLQELQDSITKNVPGSLGETLNTVIDSAIASRASVGVLGLLGAAYAGLGWMANLRDALTAMWESQRESKGFVRTKLGDAAALLGLGLAMVVSLGASALSSGPVARTVVEWLNLDDVPGIDSGLRALSTVVSLLATWAVFTWVIARLPREPVTFRSALKGALLAAVVFEIFKQVGAIYLSAVTAGPAGVAFGPIIGLLVFIYLTCRMLLFSTAWAATTRASLALAFVPPPDPAVITPRIEVHEGPGVRGGLALVGVGAVAALGLSGLFTRNKR</sequence>
<dbReference type="EMBL" id="CP008947">
    <property type="protein sequence ID" value="AII04797.1"/>
    <property type="molecule type" value="Genomic_DNA"/>
</dbReference>
<dbReference type="Pfam" id="PF03631">
    <property type="entry name" value="Virul_fac_BrkB"/>
    <property type="match status" value="1"/>
</dbReference>
<evidence type="ECO:0000313" key="7">
    <source>
        <dbReference type="EMBL" id="AII04797.1"/>
    </source>
</evidence>
<gene>
    <name evidence="7" type="ORF">EP51_09370</name>
</gene>
<proteinExistence type="predicted"/>